<dbReference type="SUPFAM" id="SSF55729">
    <property type="entry name" value="Acyl-CoA N-acyltransferases (Nat)"/>
    <property type="match status" value="2"/>
</dbReference>
<dbReference type="PANTHER" id="PTHR41373">
    <property type="entry name" value="DUF2156 DOMAIN-CONTAINING PROTEIN"/>
    <property type="match status" value="1"/>
</dbReference>
<proteinExistence type="predicted"/>
<evidence type="ECO:0000259" key="1">
    <source>
        <dbReference type="Pfam" id="PF09924"/>
    </source>
</evidence>
<gene>
    <name evidence="2" type="ORF">QCO44_08465</name>
</gene>
<dbReference type="PIRSF" id="PIRSF018688">
    <property type="entry name" value="UCP018688"/>
    <property type="match status" value="1"/>
</dbReference>
<sequence>MSVIDFKELQKEDKPLLDCFFRARYYENSHFNFTNLYMWHEPYKIMWAKEDDVLHLKAEWGGREFALQPLGSEEKLAGAVERFRKYFEAQGKPLSFSGIERSFAEVLKNCSGMDFVIEPDRNNFDYVYLAEDLIKLAGRKFHSKKNHLNSFRKNYPEAEYQPITDEIVTQCKLTINGWYKQRAHDLPDDPFIALERQAIIEVLNNFKDFRLKGGAILIGQRVVAFTFGEQLNDDTAVIHVEKADPDVRGAYPAINQAFVENAWADMTYINREEDMGIEGLRKAKESYKPVKLIEKFNAFSA</sequence>
<accession>A0ABV3X6J0</accession>
<keyword evidence="3" id="KW-1185">Reference proteome</keyword>
<dbReference type="EMBL" id="JARVLH010000005">
    <property type="protein sequence ID" value="MEX5285664.1"/>
    <property type="molecule type" value="Genomic_DNA"/>
</dbReference>
<dbReference type="Pfam" id="PF09924">
    <property type="entry name" value="LPG_synthase_C"/>
    <property type="match status" value="1"/>
</dbReference>
<dbReference type="RefSeq" id="WP_368847389.1">
    <property type="nucleotide sequence ID" value="NZ_CP194411.1"/>
</dbReference>
<dbReference type="InterPro" id="IPR024320">
    <property type="entry name" value="LPG_synthase_C"/>
</dbReference>
<dbReference type="Gene3D" id="3.40.630.30">
    <property type="match status" value="1"/>
</dbReference>
<name>A0ABV3X6J0_9FIRM</name>
<protein>
    <submittedName>
        <fullName evidence="2">Phosphatidylglycerol lysyltransferase domain-containing protein</fullName>
    </submittedName>
</protein>
<dbReference type="InterPro" id="IPR016181">
    <property type="entry name" value="Acyl_CoA_acyltransferase"/>
</dbReference>
<dbReference type="Proteomes" id="UP001559623">
    <property type="component" value="Unassembled WGS sequence"/>
</dbReference>
<feature type="domain" description="Phosphatidylglycerol lysyltransferase C-terminal" evidence="1">
    <location>
        <begin position="28"/>
        <end position="298"/>
    </location>
</feature>
<dbReference type="PANTHER" id="PTHR41373:SF1">
    <property type="entry name" value="PHOSPHATIDYLGLYCEROL LYSYLTRANSFERASE C-TERMINAL DOMAIN-CONTAINING PROTEIN"/>
    <property type="match status" value="1"/>
</dbReference>
<dbReference type="InterPro" id="IPR016732">
    <property type="entry name" value="UCP018688"/>
</dbReference>
<organism evidence="2 3">
    <name type="scientific">Selenomonas sputigena</name>
    <dbReference type="NCBI Taxonomy" id="69823"/>
    <lineage>
        <taxon>Bacteria</taxon>
        <taxon>Bacillati</taxon>
        <taxon>Bacillota</taxon>
        <taxon>Negativicutes</taxon>
        <taxon>Selenomonadales</taxon>
        <taxon>Selenomonadaceae</taxon>
        <taxon>Selenomonas</taxon>
    </lineage>
</organism>
<comment type="caution">
    <text evidence="2">The sequence shown here is derived from an EMBL/GenBank/DDBJ whole genome shotgun (WGS) entry which is preliminary data.</text>
</comment>
<evidence type="ECO:0000313" key="3">
    <source>
        <dbReference type="Proteomes" id="UP001559623"/>
    </source>
</evidence>
<reference evidence="2 3" key="1">
    <citation type="submission" date="2023-04" db="EMBL/GenBank/DDBJ databases">
        <title>Genome Sequence of Selenomonas sputigena ATCC 33150.</title>
        <authorList>
            <person name="Miller D.P."/>
            <person name="Anvari S."/>
            <person name="Polson S.W."/>
            <person name="Macdonald M."/>
            <person name="Mcdowell J.V."/>
        </authorList>
    </citation>
    <scope>NUCLEOTIDE SEQUENCE [LARGE SCALE GENOMIC DNA]</scope>
    <source>
        <strain evidence="2 3">ATCC 33150</strain>
    </source>
</reference>
<evidence type="ECO:0000313" key="2">
    <source>
        <dbReference type="EMBL" id="MEX5285664.1"/>
    </source>
</evidence>